<dbReference type="GO" id="GO:0016740">
    <property type="term" value="F:transferase activity"/>
    <property type="evidence" value="ECO:0007669"/>
    <property type="project" value="UniProtKB-KW"/>
</dbReference>
<proteinExistence type="inferred from homology"/>
<comment type="caution">
    <text evidence="6">The sequence shown here is derived from an EMBL/GenBank/DDBJ whole genome shotgun (WGS) entry which is preliminary data.</text>
</comment>
<reference evidence="6 7" key="1">
    <citation type="submission" date="2021-02" db="EMBL/GenBank/DDBJ databases">
        <title>Genome assembly of Pseudopithomyces chartarum.</title>
        <authorList>
            <person name="Jauregui R."/>
            <person name="Singh J."/>
            <person name="Voisey C."/>
        </authorList>
    </citation>
    <scope>NUCLEOTIDE SEQUENCE [LARGE SCALE GENOMIC DNA]</scope>
    <source>
        <strain evidence="6 7">AGR01</strain>
    </source>
</reference>
<comment type="pathway">
    <text evidence="1">Secondary metabolite biosynthesis.</text>
</comment>
<keyword evidence="2" id="KW-0808">Transferase</keyword>
<comment type="similarity">
    <text evidence="4">Belongs to the class I-like SAM-binding methyltransferase superfamily.</text>
</comment>
<keyword evidence="7" id="KW-1185">Reference proteome</keyword>
<dbReference type="PANTHER" id="PTHR35897">
    <property type="entry name" value="METHYLTRANSFERASE AUSD"/>
    <property type="match status" value="1"/>
</dbReference>
<dbReference type="PANTHER" id="PTHR35897:SF1">
    <property type="entry name" value="METHYLTRANSFERASE AUSD"/>
    <property type="match status" value="1"/>
</dbReference>
<evidence type="ECO:0000256" key="4">
    <source>
        <dbReference type="ARBA" id="ARBA00038314"/>
    </source>
</evidence>
<dbReference type="Proteomes" id="UP001280581">
    <property type="component" value="Unassembled WGS sequence"/>
</dbReference>
<dbReference type="InterPro" id="IPR029063">
    <property type="entry name" value="SAM-dependent_MTases_sf"/>
</dbReference>
<accession>A0AAN6RM33</accession>
<sequence length="274" mass="31903">MESKDLPDQNVAWFDERPDDSQLSIDARNLLRNYSGIPTEEIEDHVVKLRNEAWEIFPYPCIGQFRFLDLSLKHTKEYQEILDRLAKGQRLLDMACCFGQEIRQLVADGAPSKNLYGCDLRKEYVELGYRLFRDHDRLQSRFLTADIFDDPSPLTELRGTFDVVYTGSFFHLFDYEDQIRVSKAVAQLLRPVKGSFIAGRQIGALNAAAHDHRTNPTGKMYRHNPESLKDMWKKIGDDLGVTFVVEATLHELSHDHFRFHTGDTRRIHFTIRRE</sequence>
<dbReference type="AlphaFoldDB" id="A0AAN6RM33"/>
<evidence type="ECO:0000256" key="3">
    <source>
        <dbReference type="ARBA" id="ARBA00022691"/>
    </source>
</evidence>
<evidence type="ECO:0000313" key="6">
    <source>
        <dbReference type="EMBL" id="KAK3217343.1"/>
    </source>
</evidence>
<protein>
    <recommendedName>
        <fullName evidence="5">Methyltransferase domain-containing protein</fullName>
    </recommendedName>
</protein>
<dbReference type="EMBL" id="WVTA01000001">
    <property type="protein sequence ID" value="KAK3217343.1"/>
    <property type="molecule type" value="Genomic_DNA"/>
</dbReference>
<feature type="domain" description="Methyltransferase" evidence="5">
    <location>
        <begin position="92"/>
        <end position="191"/>
    </location>
</feature>
<dbReference type="InterPro" id="IPR051654">
    <property type="entry name" value="Meroterpenoid_MTases"/>
</dbReference>
<name>A0AAN6RM33_9PLEO</name>
<dbReference type="Pfam" id="PF13649">
    <property type="entry name" value="Methyltransf_25"/>
    <property type="match status" value="1"/>
</dbReference>
<evidence type="ECO:0000313" key="7">
    <source>
        <dbReference type="Proteomes" id="UP001280581"/>
    </source>
</evidence>
<dbReference type="SUPFAM" id="SSF53335">
    <property type="entry name" value="S-adenosyl-L-methionine-dependent methyltransferases"/>
    <property type="match status" value="1"/>
</dbReference>
<gene>
    <name evidence="6" type="ORF">GRF29_1g2748290</name>
</gene>
<keyword evidence="3" id="KW-0949">S-adenosyl-L-methionine</keyword>
<dbReference type="InterPro" id="IPR041698">
    <property type="entry name" value="Methyltransf_25"/>
</dbReference>
<organism evidence="6 7">
    <name type="scientific">Pseudopithomyces chartarum</name>
    <dbReference type="NCBI Taxonomy" id="1892770"/>
    <lineage>
        <taxon>Eukaryota</taxon>
        <taxon>Fungi</taxon>
        <taxon>Dikarya</taxon>
        <taxon>Ascomycota</taxon>
        <taxon>Pezizomycotina</taxon>
        <taxon>Dothideomycetes</taxon>
        <taxon>Pleosporomycetidae</taxon>
        <taxon>Pleosporales</taxon>
        <taxon>Massarineae</taxon>
        <taxon>Didymosphaeriaceae</taxon>
        <taxon>Pseudopithomyces</taxon>
    </lineage>
</organism>
<evidence type="ECO:0000259" key="5">
    <source>
        <dbReference type="Pfam" id="PF13649"/>
    </source>
</evidence>
<dbReference type="CDD" id="cd02440">
    <property type="entry name" value="AdoMet_MTases"/>
    <property type="match status" value="1"/>
</dbReference>
<dbReference type="Gene3D" id="3.40.50.150">
    <property type="entry name" value="Vaccinia Virus protein VP39"/>
    <property type="match status" value="1"/>
</dbReference>
<evidence type="ECO:0000256" key="1">
    <source>
        <dbReference type="ARBA" id="ARBA00005179"/>
    </source>
</evidence>
<evidence type="ECO:0000256" key="2">
    <source>
        <dbReference type="ARBA" id="ARBA00022679"/>
    </source>
</evidence>